<evidence type="ECO:0000313" key="4">
    <source>
        <dbReference type="EMBL" id="MBM6820200.1"/>
    </source>
</evidence>
<protein>
    <submittedName>
        <fullName evidence="4">ABC transporter substrate-binding protein</fullName>
    </submittedName>
</protein>
<evidence type="ECO:0000256" key="2">
    <source>
        <dbReference type="SAM" id="SignalP"/>
    </source>
</evidence>
<dbReference type="SMART" id="SM00062">
    <property type="entry name" value="PBPb"/>
    <property type="match status" value="1"/>
</dbReference>
<evidence type="ECO:0000259" key="3">
    <source>
        <dbReference type="SMART" id="SM00062"/>
    </source>
</evidence>
<dbReference type="PROSITE" id="PS51257">
    <property type="entry name" value="PROKAR_LIPOPROTEIN"/>
    <property type="match status" value="1"/>
</dbReference>
<dbReference type="Gene3D" id="3.40.190.10">
    <property type="entry name" value="Periplasmic binding protein-like II"/>
    <property type="match status" value="2"/>
</dbReference>
<dbReference type="InterPro" id="IPR015168">
    <property type="entry name" value="SsuA/THI5"/>
</dbReference>
<evidence type="ECO:0000256" key="1">
    <source>
        <dbReference type="ARBA" id="ARBA00010742"/>
    </source>
</evidence>
<name>A0ABS2FI23_9CLOT</name>
<keyword evidence="2" id="KW-0732">Signal</keyword>
<dbReference type="InterPro" id="IPR001638">
    <property type="entry name" value="Solute-binding_3/MltF_N"/>
</dbReference>
<dbReference type="Proteomes" id="UP000767334">
    <property type="component" value="Unassembled WGS sequence"/>
</dbReference>
<evidence type="ECO:0000313" key="5">
    <source>
        <dbReference type="Proteomes" id="UP000767334"/>
    </source>
</evidence>
<comment type="caution">
    <text evidence="4">The sequence shown here is derived from an EMBL/GenBank/DDBJ whole genome shotgun (WGS) entry which is preliminary data.</text>
</comment>
<dbReference type="EMBL" id="JACJLL010000092">
    <property type="protein sequence ID" value="MBM6820200.1"/>
    <property type="molecule type" value="Genomic_DNA"/>
</dbReference>
<gene>
    <name evidence="4" type="ORF">H6A19_12790</name>
</gene>
<organism evidence="4 5">
    <name type="scientific">Clostridium saudiense</name>
    <dbReference type="NCBI Taxonomy" id="1414720"/>
    <lineage>
        <taxon>Bacteria</taxon>
        <taxon>Bacillati</taxon>
        <taxon>Bacillota</taxon>
        <taxon>Clostridia</taxon>
        <taxon>Eubacteriales</taxon>
        <taxon>Clostridiaceae</taxon>
        <taxon>Clostridium</taxon>
    </lineage>
</organism>
<feature type="signal peptide" evidence="2">
    <location>
        <begin position="1"/>
        <end position="21"/>
    </location>
</feature>
<dbReference type="SUPFAM" id="SSF53850">
    <property type="entry name" value="Periplasmic binding protein-like II"/>
    <property type="match status" value="1"/>
</dbReference>
<accession>A0ABS2FI23</accession>
<dbReference type="Pfam" id="PF09084">
    <property type="entry name" value="NMT1"/>
    <property type="match status" value="1"/>
</dbReference>
<feature type="chain" id="PRO_5046620758" evidence="2">
    <location>
        <begin position="22"/>
        <end position="330"/>
    </location>
</feature>
<dbReference type="PANTHER" id="PTHR30024">
    <property type="entry name" value="ALIPHATIC SULFONATES-BINDING PROTEIN-RELATED"/>
    <property type="match status" value="1"/>
</dbReference>
<reference evidence="4 5" key="1">
    <citation type="journal article" date="2021" name="Sci. Rep.">
        <title>The distribution of antibiotic resistance genes in chicken gut microbiota commensals.</title>
        <authorList>
            <person name="Juricova H."/>
            <person name="Matiasovicova J."/>
            <person name="Kubasova T."/>
            <person name="Cejkova D."/>
            <person name="Rychlik I."/>
        </authorList>
    </citation>
    <scope>NUCLEOTIDE SEQUENCE [LARGE SCALE GENOMIC DNA]</scope>
    <source>
        <strain evidence="4 5">An435</strain>
    </source>
</reference>
<proteinExistence type="inferred from homology"/>
<sequence>MKKFILQLVLIIALLTLVSCGNSSKTSDKKVLRIGYPGTQSALAGVAGIAQEKGYIDAYLKELGYSVEYISFPSAGPGVNEALASNEIDIAIYADFPGILIESKGVDTSLIGITDNYSTSAIVVRTDSDISSVKDLKGKRIGFTKGTYMHKYIYEILALNGIKLDEVELINTTDGESALQGNSIDAIVTTDWGEGVLVQTKKIAKTLDSSKDHEDITAQTVIVGNKKYLNKNEDAVVAFLKALIKGKEFLIENTDEAFDILTNTGYSKEVISTLMGKDDNKFDFVSLDITEDSIKKLEASKDFMLNNDIISKDFDINSWIDRSFYEKANK</sequence>
<comment type="similarity">
    <text evidence="1">Belongs to the bacterial solute-binding protein SsuA/TauA family.</text>
</comment>
<keyword evidence="5" id="KW-1185">Reference proteome</keyword>
<feature type="domain" description="Solute-binding protein family 3/N-terminal" evidence="3">
    <location>
        <begin position="31"/>
        <end position="252"/>
    </location>
</feature>
<dbReference type="RefSeq" id="WP_148322372.1">
    <property type="nucleotide sequence ID" value="NZ_JACJLL010000092.1"/>
</dbReference>